<keyword evidence="3 7" id="KW-1133">Transmembrane helix</keyword>
<dbReference type="InterPro" id="IPR004089">
    <property type="entry name" value="MCPsignal_dom"/>
</dbReference>
<dbReference type="GO" id="GO:0007165">
    <property type="term" value="P:signal transduction"/>
    <property type="evidence" value="ECO:0007669"/>
    <property type="project" value="UniProtKB-KW"/>
</dbReference>
<keyword evidence="4 7" id="KW-0472">Membrane</keyword>
<dbReference type="Pfam" id="PF00015">
    <property type="entry name" value="MCPsignal"/>
    <property type="match status" value="1"/>
</dbReference>
<evidence type="ECO:0000259" key="8">
    <source>
        <dbReference type="PROSITE" id="PS50111"/>
    </source>
</evidence>
<reference evidence="9 10" key="1">
    <citation type="submission" date="2014-08" db="EMBL/GenBank/DDBJ databases">
        <title>Genomic and Phenotypic Diversity of Colwellia psychrerythraea strains from Disparate Marine Basins.</title>
        <authorList>
            <person name="Techtmann S.M."/>
            <person name="Stelling S.C."/>
            <person name="Utturkar S.M."/>
            <person name="Alshibli N."/>
            <person name="Harris A."/>
            <person name="Brown S.D."/>
            <person name="Hazen T.C."/>
        </authorList>
    </citation>
    <scope>NUCLEOTIDE SEQUENCE [LARGE SCALE GENOMIC DNA]</scope>
    <source>
        <strain evidence="9 10">GAB14E</strain>
    </source>
</reference>
<evidence type="ECO:0000313" key="9">
    <source>
        <dbReference type="EMBL" id="KGJ96094.1"/>
    </source>
</evidence>
<keyword evidence="5 6" id="KW-0807">Transducer</keyword>
<dbReference type="CDD" id="cd11386">
    <property type="entry name" value="MCP_signal"/>
    <property type="match status" value="1"/>
</dbReference>
<feature type="transmembrane region" description="Helical" evidence="7">
    <location>
        <begin position="9"/>
        <end position="28"/>
    </location>
</feature>
<evidence type="ECO:0000256" key="2">
    <source>
        <dbReference type="ARBA" id="ARBA00022692"/>
    </source>
</evidence>
<dbReference type="SMART" id="SM00283">
    <property type="entry name" value="MA"/>
    <property type="match status" value="1"/>
</dbReference>
<evidence type="ECO:0000256" key="6">
    <source>
        <dbReference type="PROSITE-ProRule" id="PRU00284"/>
    </source>
</evidence>
<name>A0A099KZE1_COLPS</name>
<dbReference type="Proteomes" id="UP000029868">
    <property type="component" value="Unassembled WGS sequence"/>
</dbReference>
<accession>A0A099KZE1</accession>
<dbReference type="AlphaFoldDB" id="A0A099KZE1"/>
<proteinExistence type="predicted"/>
<gene>
    <name evidence="9" type="ORF">GAB14E_0041</name>
</gene>
<evidence type="ECO:0000256" key="7">
    <source>
        <dbReference type="SAM" id="Phobius"/>
    </source>
</evidence>
<keyword evidence="2 7" id="KW-0812">Transmembrane</keyword>
<evidence type="ECO:0000256" key="5">
    <source>
        <dbReference type="ARBA" id="ARBA00023224"/>
    </source>
</evidence>
<evidence type="ECO:0000256" key="3">
    <source>
        <dbReference type="ARBA" id="ARBA00022989"/>
    </source>
</evidence>
<organism evidence="9 10">
    <name type="scientific">Colwellia psychrerythraea</name>
    <name type="common">Vibrio psychroerythus</name>
    <dbReference type="NCBI Taxonomy" id="28229"/>
    <lineage>
        <taxon>Bacteria</taxon>
        <taxon>Pseudomonadati</taxon>
        <taxon>Pseudomonadota</taxon>
        <taxon>Gammaproteobacteria</taxon>
        <taxon>Alteromonadales</taxon>
        <taxon>Colwelliaceae</taxon>
        <taxon>Colwellia</taxon>
    </lineage>
</organism>
<evidence type="ECO:0000313" key="10">
    <source>
        <dbReference type="Proteomes" id="UP000029868"/>
    </source>
</evidence>
<dbReference type="PANTHER" id="PTHR32089">
    <property type="entry name" value="METHYL-ACCEPTING CHEMOTAXIS PROTEIN MCPB"/>
    <property type="match status" value="1"/>
</dbReference>
<comment type="caution">
    <text evidence="9">The sequence shown here is derived from an EMBL/GenBank/DDBJ whole genome shotgun (WGS) entry which is preliminary data.</text>
</comment>
<dbReference type="GO" id="GO:0006935">
    <property type="term" value="P:chemotaxis"/>
    <property type="evidence" value="ECO:0007669"/>
    <property type="project" value="UniProtKB-ARBA"/>
</dbReference>
<protein>
    <submittedName>
        <fullName evidence="9">Methyl-accepting chemotaxis sensory transducer</fullName>
    </submittedName>
</protein>
<feature type="domain" description="Methyl-accepting transducer" evidence="8">
    <location>
        <begin position="116"/>
        <end position="352"/>
    </location>
</feature>
<dbReference type="Gene3D" id="1.10.287.950">
    <property type="entry name" value="Methyl-accepting chemotaxis protein"/>
    <property type="match status" value="1"/>
</dbReference>
<dbReference type="SUPFAM" id="SSF58104">
    <property type="entry name" value="Methyl-accepting chemotaxis protein (MCP) signaling domain"/>
    <property type="match status" value="1"/>
</dbReference>
<dbReference type="EMBL" id="JQEC01000011">
    <property type="protein sequence ID" value="KGJ96094.1"/>
    <property type="molecule type" value="Genomic_DNA"/>
</dbReference>
<dbReference type="GO" id="GO:0016020">
    <property type="term" value="C:membrane"/>
    <property type="evidence" value="ECO:0007669"/>
    <property type="project" value="UniProtKB-SubCell"/>
</dbReference>
<evidence type="ECO:0000256" key="4">
    <source>
        <dbReference type="ARBA" id="ARBA00023136"/>
    </source>
</evidence>
<dbReference type="PROSITE" id="PS50111">
    <property type="entry name" value="CHEMOTAXIS_TRANSDUC_2"/>
    <property type="match status" value="1"/>
</dbReference>
<sequence length="388" mass="41750">MLSNLSIKLLLPNLMIGLFFIFSVFFISGPISHFTLLLLFCALVLLQGFVSYFFFNQVLTKRLLQLKSYLDMVVSTEEAPSEPLKDLNNDDLAQVSNELSHFIVGLADVVSVIREEAEVLRQGSTSLSLQMTDSVSLVDNSASQITQIAASIEDVANTSSTLSNSAQQVSETTSLVMDILASGVNSSNTSQEIIEAVASEVGNMSSELALLQEESSRIGNVLDVIRGIADQTNLLALNAAIEAARAGEQGRGFAVVADEVRALAHRTQEATVEIQSMVEGLQAKSTNAVQSISRGHKLTQDSLNYSAEVVKALDHIGLSFQEVDNLTSQIASSTLAQQSATSSINDSMLAVVSLSHDINNGLNSVAKHAEQQQQTSKEVERTLNRICV</sequence>
<dbReference type="OrthoDB" id="5731264at2"/>
<evidence type="ECO:0000256" key="1">
    <source>
        <dbReference type="ARBA" id="ARBA00004141"/>
    </source>
</evidence>
<feature type="transmembrane region" description="Helical" evidence="7">
    <location>
        <begin position="34"/>
        <end position="55"/>
    </location>
</feature>
<comment type="subcellular location">
    <subcellularLocation>
        <location evidence="1">Membrane</location>
        <topology evidence="1">Multi-pass membrane protein</topology>
    </subcellularLocation>
</comment>
<dbReference type="PANTHER" id="PTHR32089:SF119">
    <property type="entry name" value="METHYL-ACCEPTING CHEMOTAXIS PROTEIN CTPL"/>
    <property type="match status" value="1"/>
</dbReference>
<dbReference type="PATRIC" id="fig|28229.3.peg.972"/>